<comment type="caution">
    <text evidence="1">The sequence shown here is derived from an EMBL/GenBank/DDBJ whole genome shotgun (WGS) entry which is preliminary data.</text>
</comment>
<evidence type="ECO:0000313" key="2">
    <source>
        <dbReference type="Proteomes" id="UP001241377"/>
    </source>
</evidence>
<reference evidence="1" key="1">
    <citation type="submission" date="2023-04" db="EMBL/GenBank/DDBJ databases">
        <title>Draft Genome sequencing of Naganishia species isolated from polar environments using Oxford Nanopore Technology.</title>
        <authorList>
            <person name="Leo P."/>
            <person name="Venkateswaran K."/>
        </authorList>
    </citation>
    <scope>NUCLEOTIDE SEQUENCE</scope>
    <source>
        <strain evidence="1">MNA-CCFEE 5261</strain>
    </source>
</reference>
<evidence type="ECO:0000313" key="1">
    <source>
        <dbReference type="EMBL" id="KAJ9099641.1"/>
    </source>
</evidence>
<dbReference type="EMBL" id="JASBWR010000068">
    <property type="protein sequence ID" value="KAJ9099641.1"/>
    <property type="molecule type" value="Genomic_DNA"/>
</dbReference>
<name>A0ACC2VLZ4_9TREE</name>
<accession>A0ACC2VLZ4</accession>
<dbReference type="Proteomes" id="UP001241377">
    <property type="component" value="Unassembled WGS sequence"/>
</dbReference>
<gene>
    <name evidence="1" type="primary">MP65</name>
    <name evidence="1" type="ORF">QFC19_005880</name>
</gene>
<organism evidence="1 2">
    <name type="scientific">Naganishia cerealis</name>
    <dbReference type="NCBI Taxonomy" id="610337"/>
    <lineage>
        <taxon>Eukaryota</taxon>
        <taxon>Fungi</taxon>
        <taxon>Dikarya</taxon>
        <taxon>Basidiomycota</taxon>
        <taxon>Agaricomycotina</taxon>
        <taxon>Tremellomycetes</taxon>
        <taxon>Filobasidiales</taxon>
        <taxon>Filobasidiaceae</taxon>
        <taxon>Naganishia</taxon>
    </lineage>
</organism>
<protein>
    <submittedName>
        <fullName evidence="1">Cell surface mannoprotein mp65</fullName>
    </submittedName>
</protein>
<proteinExistence type="predicted"/>
<keyword evidence="2" id="KW-1185">Reference proteome</keyword>
<sequence>MLFKSLVSAATVALVAAVPLQHQHHEHKRDVKVVTQTTVVIAGANGDVTTAVPKVSLSTASVSVDPTTVIPQGQPSGFTNPSSFETGTASATGSASSQPSGGAGSSGAKGITYSPYSDDGGCKSSSQIASEIQQLSGYNIIRLYGVDCDQVNAVMSAKSDSQKIFAGIYDVANIESGVSTLSSAVKANGGWDHVHTVSVGNELVNGGQASVSQIGEYVSTAKSALKAAGYTGPVVSVDTFIAIINNPGLCKYSDYMAINAHAFFDGHVTAEQAGDWVLLQIQRVADACGSDKSVFVTETGWPSKGDSNGVAVPSKSNQKSAVDSIVGSCGNDVTLFTAFNDLWKADGPYNAEKYWGILSN</sequence>